<evidence type="ECO:0000256" key="1">
    <source>
        <dbReference type="ARBA" id="ARBA00004370"/>
    </source>
</evidence>
<dbReference type="EMBL" id="WVTA01000010">
    <property type="protein sequence ID" value="KAK3203995.1"/>
    <property type="molecule type" value="Genomic_DNA"/>
</dbReference>
<dbReference type="PANTHER" id="PTHR24170">
    <property type="entry name" value="ANKYRIN REPEAT DOMAIN-CONTAINING PROTEIN 27"/>
    <property type="match status" value="1"/>
</dbReference>
<protein>
    <submittedName>
        <fullName evidence="8">Uncharacterized protein</fullName>
    </submittedName>
</protein>
<dbReference type="PANTHER" id="PTHR24170:SF1">
    <property type="entry name" value="DOMAIN PROTEIN, PUTATIVE (AFU_ORTHOLOGUE AFUA_1G09870)-RELATED"/>
    <property type="match status" value="1"/>
</dbReference>
<feature type="region of interest" description="Disordered" evidence="7">
    <location>
        <begin position="407"/>
        <end position="446"/>
    </location>
</feature>
<evidence type="ECO:0000256" key="2">
    <source>
        <dbReference type="ARBA" id="ARBA00007428"/>
    </source>
</evidence>
<proteinExistence type="inferred from homology"/>
<evidence type="ECO:0000313" key="9">
    <source>
        <dbReference type="Proteomes" id="UP001280581"/>
    </source>
</evidence>
<feature type="compositionally biased region" description="Low complexity" evidence="7">
    <location>
        <begin position="418"/>
        <end position="437"/>
    </location>
</feature>
<feature type="compositionally biased region" description="Basic and acidic residues" evidence="7">
    <location>
        <begin position="259"/>
        <end position="271"/>
    </location>
</feature>
<feature type="compositionally biased region" description="Polar residues" evidence="7">
    <location>
        <begin position="358"/>
        <end position="369"/>
    </location>
</feature>
<gene>
    <name evidence="8" type="ORF">GRF29_106g1303599</name>
</gene>
<dbReference type="AlphaFoldDB" id="A0AAN6LXC0"/>
<dbReference type="GO" id="GO:0030133">
    <property type="term" value="C:transport vesicle"/>
    <property type="evidence" value="ECO:0007669"/>
    <property type="project" value="TreeGrafter"/>
</dbReference>
<comment type="similarity">
    <text evidence="2">Belongs to the UPF0507 family.</text>
</comment>
<dbReference type="GO" id="GO:0000149">
    <property type="term" value="F:SNARE binding"/>
    <property type="evidence" value="ECO:0007669"/>
    <property type="project" value="TreeGrafter"/>
</dbReference>
<comment type="subcellular location">
    <subcellularLocation>
        <location evidence="1">Membrane</location>
    </subcellularLocation>
</comment>
<feature type="region of interest" description="Disordered" evidence="7">
    <location>
        <begin position="347"/>
        <end position="373"/>
    </location>
</feature>
<dbReference type="GO" id="GO:0005085">
    <property type="term" value="F:guanyl-nucleotide exchange factor activity"/>
    <property type="evidence" value="ECO:0007669"/>
    <property type="project" value="TreeGrafter"/>
</dbReference>
<dbReference type="SUPFAM" id="SSF109993">
    <property type="entry name" value="VPS9 domain"/>
    <property type="match status" value="1"/>
</dbReference>
<dbReference type="GO" id="GO:0005886">
    <property type="term" value="C:plasma membrane"/>
    <property type="evidence" value="ECO:0007669"/>
    <property type="project" value="TreeGrafter"/>
</dbReference>
<dbReference type="Proteomes" id="UP001280581">
    <property type="component" value="Unassembled WGS sequence"/>
</dbReference>
<sequence>MAEHPSFTLAGLIAAGGIAGFRRTGSKPSLFSSIALGASYGYAGYLVKENKDNGLELARANSVVLSGLAVSRIVATSGRAPVPWALGATGALATWYYQKKIWDTSSRDAISQSDNSSAHASRLRLGSFYTPVALDPLLPYLCCCSASRNTHHLIVGPTLLHYRTSPAGICLRRLESSPPPHSPQPVLTSPTPRKRPNPKDVPQGIWLNIRQVLLVPTTEVLLTSRDRDTNASYADLSGSEEFLASHVLRVPGGVGPNNHVKDGSTFRESRGKAKQYSTANGRTVIIKDAFVYSNKGFKTLNQAQLLNDIIFYPDTFEQQPWLVYFISRPLIGTYDALPIIPASIPDRTNVRAPKQPSAGPSNSGPTSSMPRKKDVKSFGDLLNHFPMIARQMQPGLDRLFTEFRKELEKPLPPTPTNRSRPSSLSSRRRGSVSSSESMPISLHSSMSGPNGFISTLEIDDEEDLMRRSLETAVIAAIDLFQGVDKQQLSLLGATTDLTGPIVERMIEKYITEQLHAFMFPRLQHIRKADDAELEIHTRQMTNIDISQVGIDIGHGRKGKQELSVRLSKAVDIFKRMGVAGSPQEMVEILLAVQKSITMPEAPQILVIRRGRRL</sequence>
<dbReference type="GO" id="GO:0005769">
    <property type="term" value="C:early endosome"/>
    <property type="evidence" value="ECO:0007669"/>
    <property type="project" value="TreeGrafter"/>
</dbReference>
<keyword evidence="6" id="KW-0472">Membrane</keyword>
<comment type="caution">
    <text evidence="8">The sequence shown here is derived from an EMBL/GenBank/DDBJ whole genome shotgun (WGS) entry which is preliminary data.</text>
</comment>
<dbReference type="InterPro" id="IPR051248">
    <property type="entry name" value="UPF0507/Ank_repeat_27"/>
</dbReference>
<accession>A0AAN6LXC0</accession>
<evidence type="ECO:0000256" key="3">
    <source>
        <dbReference type="ARBA" id="ARBA00007590"/>
    </source>
</evidence>
<organism evidence="8 9">
    <name type="scientific">Pseudopithomyces chartarum</name>
    <dbReference type="NCBI Taxonomy" id="1892770"/>
    <lineage>
        <taxon>Eukaryota</taxon>
        <taxon>Fungi</taxon>
        <taxon>Dikarya</taxon>
        <taxon>Ascomycota</taxon>
        <taxon>Pezizomycotina</taxon>
        <taxon>Dothideomycetes</taxon>
        <taxon>Pleosporomycetidae</taxon>
        <taxon>Pleosporales</taxon>
        <taxon>Massarineae</taxon>
        <taxon>Didymosphaeriaceae</taxon>
        <taxon>Pseudopithomyces</taxon>
    </lineage>
</organism>
<dbReference type="GO" id="GO:0005770">
    <property type="term" value="C:late endosome"/>
    <property type="evidence" value="ECO:0007669"/>
    <property type="project" value="TreeGrafter"/>
</dbReference>
<evidence type="ECO:0000256" key="5">
    <source>
        <dbReference type="ARBA" id="ARBA00022989"/>
    </source>
</evidence>
<keyword evidence="5" id="KW-1133">Transmembrane helix</keyword>
<name>A0AAN6LXC0_9PLEO</name>
<dbReference type="InterPro" id="IPR037191">
    <property type="entry name" value="VPS9_dom_sf"/>
</dbReference>
<keyword evidence="4" id="KW-0812">Transmembrane</keyword>
<dbReference type="GO" id="GO:0045022">
    <property type="term" value="P:early endosome to late endosome transport"/>
    <property type="evidence" value="ECO:0007669"/>
    <property type="project" value="TreeGrafter"/>
</dbReference>
<evidence type="ECO:0000256" key="6">
    <source>
        <dbReference type="ARBA" id="ARBA00023136"/>
    </source>
</evidence>
<keyword evidence="9" id="KW-1185">Reference proteome</keyword>
<evidence type="ECO:0000256" key="4">
    <source>
        <dbReference type="ARBA" id="ARBA00022692"/>
    </source>
</evidence>
<reference evidence="8 9" key="1">
    <citation type="submission" date="2021-02" db="EMBL/GenBank/DDBJ databases">
        <title>Genome assembly of Pseudopithomyces chartarum.</title>
        <authorList>
            <person name="Jauregui R."/>
            <person name="Singh J."/>
            <person name="Voisey C."/>
        </authorList>
    </citation>
    <scope>NUCLEOTIDE SEQUENCE [LARGE SCALE GENOMIC DNA]</scope>
    <source>
        <strain evidence="8 9">AGR01</strain>
    </source>
</reference>
<dbReference type="InterPro" id="IPR005349">
    <property type="entry name" value="TMEM14"/>
</dbReference>
<dbReference type="InterPro" id="IPR044890">
    <property type="entry name" value="TMEM14_sf"/>
</dbReference>
<dbReference type="Gene3D" id="1.10.10.1740">
    <property type="entry name" value="Transmembrane protein 14-like"/>
    <property type="match status" value="1"/>
</dbReference>
<feature type="region of interest" description="Disordered" evidence="7">
    <location>
        <begin position="172"/>
        <end position="202"/>
    </location>
</feature>
<dbReference type="Pfam" id="PF03647">
    <property type="entry name" value="Tmemb_14"/>
    <property type="match status" value="1"/>
</dbReference>
<evidence type="ECO:0000313" key="8">
    <source>
        <dbReference type="EMBL" id="KAK3203995.1"/>
    </source>
</evidence>
<evidence type="ECO:0000256" key="7">
    <source>
        <dbReference type="SAM" id="MobiDB-lite"/>
    </source>
</evidence>
<comment type="similarity">
    <text evidence="3">Belongs to the TMEM14 family.</text>
</comment>
<dbReference type="GO" id="GO:0097422">
    <property type="term" value="C:tubular endosome"/>
    <property type="evidence" value="ECO:0007669"/>
    <property type="project" value="TreeGrafter"/>
</dbReference>
<feature type="region of interest" description="Disordered" evidence="7">
    <location>
        <begin position="254"/>
        <end position="274"/>
    </location>
</feature>